<evidence type="ECO:0000256" key="2">
    <source>
        <dbReference type="ARBA" id="ARBA00023125"/>
    </source>
</evidence>
<dbReference type="PROSITE" id="PS00622">
    <property type="entry name" value="HTH_LUXR_1"/>
    <property type="match status" value="1"/>
</dbReference>
<dbReference type="CDD" id="cd06170">
    <property type="entry name" value="LuxR_C_like"/>
    <property type="match status" value="1"/>
</dbReference>
<name>A0A100W0Z8_9MYCO</name>
<dbReference type="GO" id="GO:0003677">
    <property type="term" value="F:DNA binding"/>
    <property type="evidence" value="ECO:0007669"/>
    <property type="project" value="UniProtKB-KW"/>
</dbReference>
<gene>
    <name evidence="5" type="ORF">RMCB_3752</name>
</gene>
<keyword evidence="1" id="KW-0805">Transcription regulation</keyword>
<evidence type="ECO:0000256" key="1">
    <source>
        <dbReference type="ARBA" id="ARBA00023015"/>
    </source>
</evidence>
<reference evidence="6" key="1">
    <citation type="journal article" date="2016" name="Genome Announc.">
        <title>Draft Genome Sequences of Five Rapidly Growing Mycobacterium Species, M. thermoresistibile, M. fortuitum subsp. acetamidolyticum, M. canariasense, M. brisbanense, and M. novocastrense.</title>
        <authorList>
            <person name="Katahira K."/>
            <person name="Ogura Y."/>
            <person name="Gotoh Y."/>
            <person name="Hayashi T."/>
        </authorList>
    </citation>
    <scope>NUCLEOTIDE SEQUENCE [LARGE SCALE GENOMIC DNA]</scope>
    <source>
        <strain evidence="6">JCM15654</strain>
    </source>
</reference>
<dbReference type="SUPFAM" id="SSF46894">
    <property type="entry name" value="C-terminal effector domain of the bipartite response regulators"/>
    <property type="match status" value="1"/>
</dbReference>
<keyword evidence="6" id="KW-1185">Reference proteome</keyword>
<comment type="caution">
    <text evidence="5">The sequence shown here is derived from an EMBL/GenBank/DDBJ whole genome shotgun (WGS) entry which is preliminary data.</text>
</comment>
<dbReference type="InterPro" id="IPR027417">
    <property type="entry name" value="P-loop_NTPase"/>
</dbReference>
<organism evidence="5 6">
    <name type="scientific">Mycolicibacterium brisbanense</name>
    <dbReference type="NCBI Taxonomy" id="146020"/>
    <lineage>
        <taxon>Bacteria</taxon>
        <taxon>Bacillati</taxon>
        <taxon>Actinomycetota</taxon>
        <taxon>Actinomycetes</taxon>
        <taxon>Mycobacteriales</taxon>
        <taxon>Mycobacteriaceae</taxon>
        <taxon>Mycolicibacterium</taxon>
    </lineage>
</organism>
<dbReference type="GO" id="GO:0006355">
    <property type="term" value="P:regulation of DNA-templated transcription"/>
    <property type="evidence" value="ECO:0007669"/>
    <property type="project" value="InterPro"/>
</dbReference>
<protein>
    <submittedName>
        <fullName evidence="5">Response regulator containing a CheY-like receiver domain and an HTH DNA-binding domain</fullName>
    </submittedName>
</protein>
<reference evidence="6" key="2">
    <citation type="submission" date="2016-02" db="EMBL/GenBank/DDBJ databases">
        <title>Draft genome sequence of five rapidly growing Mycobacterium species.</title>
        <authorList>
            <person name="Katahira K."/>
            <person name="Gotou Y."/>
            <person name="Iida K."/>
            <person name="Ogura Y."/>
            <person name="Hayashi T."/>
        </authorList>
    </citation>
    <scope>NUCLEOTIDE SEQUENCE [LARGE SCALE GENOMIC DNA]</scope>
    <source>
        <strain evidence="6">JCM15654</strain>
    </source>
</reference>
<dbReference type="InterPro" id="IPR000792">
    <property type="entry name" value="Tscrpt_reg_LuxR_C"/>
</dbReference>
<evidence type="ECO:0000313" key="6">
    <source>
        <dbReference type="Proteomes" id="UP000069620"/>
    </source>
</evidence>
<evidence type="ECO:0000313" key="5">
    <source>
        <dbReference type="EMBL" id="GAS89656.1"/>
    </source>
</evidence>
<keyword evidence="3" id="KW-0804">Transcription</keyword>
<dbReference type="PRINTS" id="PR00038">
    <property type="entry name" value="HTHLUXR"/>
</dbReference>
<dbReference type="InterPro" id="IPR016032">
    <property type="entry name" value="Sig_transdc_resp-reg_C-effctor"/>
</dbReference>
<dbReference type="InterPro" id="IPR041664">
    <property type="entry name" value="AAA_16"/>
</dbReference>
<dbReference type="PROSITE" id="PS50043">
    <property type="entry name" value="HTH_LUXR_2"/>
    <property type="match status" value="1"/>
</dbReference>
<feature type="domain" description="HTH luxR-type" evidence="4">
    <location>
        <begin position="833"/>
        <end position="898"/>
    </location>
</feature>
<dbReference type="SMART" id="SM00421">
    <property type="entry name" value="HTH_LUXR"/>
    <property type="match status" value="1"/>
</dbReference>
<proteinExistence type="predicted"/>
<dbReference type="AlphaFoldDB" id="A0A100W0Z8"/>
<dbReference type="EMBL" id="BCSX01000034">
    <property type="protein sequence ID" value="GAS89656.1"/>
    <property type="molecule type" value="Genomic_DNA"/>
</dbReference>
<dbReference type="InterPro" id="IPR036388">
    <property type="entry name" value="WH-like_DNA-bd_sf"/>
</dbReference>
<accession>A0A100W0Z8</accession>
<dbReference type="STRING" id="146020.RMCB_3752"/>
<dbReference type="PANTHER" id="PTHR44688">
    <property type="entry name" value="DNA-BINDING TRANSCRIPTIONAL ACTIVATOR DEVR_DOSR"/>
    <property type="match status" value="1"/>
</dbReference>
<dbReference type="PANTHER" id="PTHR44688:SF16">
    <property type="entry name" value="DNA-BINDING TRANSCRIPTIONAL ACTIVATOR DEVR_DOSR"/>
    <property type="match status" value="1"/>
</dbReference>
<dbReference type="Proteomes" id="UP000069620">
    <property type="component" value="Unassembled WGS sequence"/>
</dbReference>
<evidence type="ECO:0000256" key="3">
    <source>
        <dbReference type="ARBA" id="ARBA00023163"/>
    </source>
</evidence>
<dbReference type="Gene3D" id="1.10.10.10">
    <property type="entry name" value="Winged helix-like DNA-binding domain superfamily/Winged helix DNA-binding domain"/>
    <property type="match status" value="1"/>
</dbReference>
<evidence type="ECO:0000259" key="4">
    <source>
        <dbReference type="PROSITE" id="PS50043"/>
    </source>
</evidence>
<dbReference type="Pfam" id="PF13191">
    <property type="entry name" value="AAA_16"/>
    <property type="match status" value="1"/>
</dbReference>
<keyword evidence="2 5" id="KW-0238">DNA-binding</keyword>
<dbReference type="Gene3D" id="3.40.50.300">
    <property type="entry name" value="P-loop containing nucleotide triphosphate hydrolases"/>
    <property type="match status" value="1"/>
</dbReference>
<dbReference type="Pfam" id="PF00196">
    <property type="entry name" value="GerE"/>
    <property type="match status" value="1"/>
</dbReference>
<dbReference type="SUPFAM" id="SSF52540">
    <property type="entry name" value="P-loop containing nucleoside triphosphate hydrolases"/>
    <property type="match status" value="1"/>
</dbReference>
<sequence>MVARHAPDPELLTVGLRCASSRVAGDIDAYTFNVARHWQLLERRAEHDAIRSALTATDTCGVVLVGAAGVGKTTLARTVTTSLRSNVRWAACTESSRNIPLGAFASCVNPLASRDPVALIASARASVLDGESTVIGVDDAHLLDQLSAMLLHQIAVDRAGHIVAIVRSGEPVPDAVTSLWKDGYLERFELLPFSKQQSIALVESVLGGTLEGLSADVMWEASGGNPLFLRHLVEGALEAGTLAEVNGVWQWRGRTVVPSGLAALMKSRLDHAGADVVNALTLLALCEPLDIDALYELAGEQAVDAAEAQGLIRLAPDGARIVNARFSHPLYGDVIRCHVRTGVARKLRGRLVQVLRDRKLDTPVSRIRLAQLYVDSDQPVDTDLVVAAAKDAMFLSNLPLGQELARTALECGGGLRAAALLSRALLWQGHPMQADEILARFDPASLDELQLVQWGIPRLSLLFWSMGDVTRAHEVLDVLCERVTHPSLRLIVDATASALAVHENRIADGLAAAERILADTSAPDQAFEFAAFSAGLAMPVAGRGGDFEPIAARCRAEQKATDGMIRIMVRYCDVLALTYVGQLDLADRRAAEYVDFSSPGQFAGWAIAKIIAGLVATYRGHFPQAISSIEQALAALTTEASLPWRLPARLLLARAYAALGRSQQTERVLDDATEHSGAFMALHEPQRLVARSWLAAAKGHDRAAIELACAAADLAENSGQYAAAAEALHHAARFGDRTVARRLAALAQRVDGPVAAIYARHAAAVAASDGQALDAVSAEFEKAGLLLSAADSAAQAAPLHDRAGQRRQGTESAARALHLAAECGGATTPAIRSAAHPLPVTSREREIVALVAEGLSNREIAKRLTLSVRTVEGHLYRACTKLDVTDRDELAKVVLHHADSKVVPKTN</sequence>